<gene>
    <name evidence="1" type="ORF">ANCDUO_05300</name>
</gene>
<dbReference type="EMBL" id="KN728090">
    <property type="protein sequence ID" value="KIH64392.1"/>
    <property type="molecule type" value="Genomic_DNA"/>
</dbReference>
<protein>
    <submittedName>
        <fullName evidence="1">Uncharacterized protein</fullName>
    </submittedName>
</protein>
<evidence type="ECO:0000313" key="2">
    <source>
        <dbReference type="Proteomes" id="UP000054047"/>
    </source>
</evidence>
<organism evidence="1 2">
    <name type="scientific">Ancylostoma duodenale</name>
    <dbReference type="NCBI Taxonomy" id="51022"/>
    <lineage>
        <taxon>Eukaryota</taxon>
        <taxon>Metazoa</taxon>
        <taxon>Ecdysozoa</taxon>
        <taxon>Nematoda</taxon>
        <taxon>Chromadorea</taxon>
        <taxon>Rhabditida</taxon>
        <taxon>Rhabditina</taxon>
        <taxon>Rhabditomorpha</taxon>
        <taxon>Strongyloidea</taxon>
        <taxon>Ancylostomatidae</taxon>
        <taxon>Ancylostomatinae</taxon>
        <taxon>Ancylostoma</taxon>
    </lineage>
</organism>
<reference evidence="1 2" key="1">
    <citation type="submission" date="2013-12" db="EMBL/GenBank/DDBJ databases">
        <title>Draft genome of the parsitic nematode Ancylostoma duodenale.</title>
        <authorList>
            <person name="Mitreva M."/>
        </authorList>
    </citation>
    <scope>NUCLEOTIDE SEQUENCE [LARGE SCALE GENOMIC DNA]</scope>
    <source>
        <strain evidence="1 2">Zhejiang</strain>
    </source>
</reference>
<dbReference type="Proteomes" id="UP000054047">
    <property type="component" value="Unassembled WGS sequence"/>
</dbReference>
<name>A0A0C2DP03_9BILA</name>
<accession>A0A0C2DP03</accession>
<proteinExistence type="predicted"/>
<sequence length="65" mass="7732">MEMRMLRWMGGITQLGRICNQDIRQLWDVLGKQLRGRAKQRWLDTLHADLKLAKIHPDQVHDRAI</sequence>
<dbReference type="OrthoDB" id="5800121at2759"/>
<evidence type="ECO:0000313" key="1">
    <source>
        <dbReference type="EMBL" id="KIH64392.1"/>
    </source>
</evidence>
<keyword evidence="2" id="KW-1185">Reference proteome</keyword>
<dbReference type="AlphaFoldDB" id="A0A0C2DP03"/>